<dbReference type="AlphaFoldDB" id="A0A0E0K1S5"/>
<name>A0A0E0K1S5_ORYPU</name>
<organism evidence="1">
    <name type="scientific">Oryza punctata</name>
    <name type="common">Red rice</name>
    <dbReference type="NCBI Taxonomy" id="4537"/>
    <lineage>
        <taxon>Eukaryota</taxon>
        <taxon>Viridiplantae</taxon>
        <taxon>Streptophyta</taxon>
        <taxon>Embryophyta</taxon>
        <taxon>Tracheophyta</taxon>
        <taxon>Spermatophyta</taxon>
        <taxon>Magnoliopsida</taxon>
        <taxon>Liliopsida</taxon>
        <taxon>Poales</taxon>
        <taxon>Poaceae</taxon>
        <taxon>BOP clade</taxon>
        <taxon>Oryzoideae</taxon>
        <taxon>Oryzeae</taxon>
        <taxon>Oryzinae</taxon>
        <taxon>Oryza</taxon>
    </lineage>
</organism>
<dbReference type="Proteomes" id="UP000026962">
    <property type="component" value="Chromosome 2"/>
</dbReference>
<reference evidence="1" key="1">
    <citation type="submission" date="2015-04" db="UniProtKB">
        <authorList>
            <consortium name="EnsemblPlants"/>
        </authorList>
    </citation>
    <scope>IDENTIFICATION</scope>
</reference>
<evidence type="ECO:0000313" key="1">
    <source>
        <dbReference type="EnsemblPlants" id="OPUNC02G20280.1"/>
    </source>
</evidence>
<dbReference type="EnsemblPlants" id="OPUNC02G20280.1">
    <property type="protein sequence ID" value="OPUNC02G20280.1"/>
    <property type="gene ID" value="OPUNC02G20280"/>
</dbReference>
<keyword evidence="2" id="KW-1185">Reference proteome</keyword>
<dbReference type="HOGENOM" id="CLU_2964983_0_0_1"/>
<proteinExistence type="predicted"/>
<accession>A0A0E0K1S5</accession>
<reference evidence="1" key="2">
    <citation type="submission" date="2018-05" db="EMBL/GenBank/DDBJ databases">
        <title>OpunRS2 (Oryza punctata Reference Sequence Version 2).</title>
        <authorList>
            <person name="Zhang J."/>
            <person name="Kudrna D."/>
            <person name="Lee S."/>
            <person name="Talag J."/>
            <person name="Welchert J."/>
            <person name="Wing R.A."/>
        </authorList>
    </citation>
    <scope>NUCLEOTIDE SEQUENCE [LARGE SCALE GENOMIC DNA]</scope>
</reference>
<sequence>MFEGWLVGVDSRLKKLFRNGLVFDNFPIKSIILQLIKSYTQILDRGTYYIQFWGHFVKV</sequence>
<protein>
    <submittedName>
        <fullName evidence="1">Uncharacterized protein</fullName>
    </submittedName>
</protein>
<evidence type="ECO:0000313" key="2">
    <source>
        <dbReference type="Proteomes" id="UP000026962"/>
    </source>
</evidence>
<dbReference type="Gramene" id="OPUNC02G20280.1">
    <property type="protein sequence ID" value="OPUNC02G20280.1"/>
    <property type="gene ID" value="OPUNC02G20280"/>
</dbReference>